<keyword evidence="2" id="KW-1185">Reference proteome</keyword>
<sequence length="78" mass="8154">MLILAQRPEASQGQDRARSDGLCVRFAAYPAIVAEAAHEDREGAAAGGVALVEQVTSLGDVPGERMWAGTKTPSGCRE</sequence>
<organism evidence="1 2">
    <name type="scientific">Nocardioides endophyticus</name>
    <dbReference type="NCBI Taxonomy" id="1353775"/>
    <lineage>
        <taxon>Bacteria</taxon>
        <taxon>Bacillati</taxon>
        <taxon>Actinomycetota</taxon>
        <taxon>Actinomycetes</taxon>
        <taxon>Propionibacteriales</taxon>
        <taxon>Nocardioidaceae</taxon>
        <taxon>Nocardioides</taxon>
    </lineage>
</organism>
<evidence type="ECO:0000313" key="1">
    <source>
        <dbReference type="EMBL" id="GAA4727999.1"/>
    </source>
</evidence>
<protein>
    <submittedName>
        <fullName evidence="1">Uncharacterized protein</fullName>
    </submittedName>
</protein>
<proteinExistence type="predicted"/>
<name>A0ABP8YEW8_9ACTN</name>
<accession>A0ABP8YEW8</accession>
<comment type="caution">
    <text evidence="1">The sequence shown here is derived from an EMBL/GenBank/DDBJ whole genome shotgun (WGS) entry which is preliminary data.</text>
</comment>
<dbReference type="RefSeq" id="WP_345525383.1">
    <property type="nucleotide sequence ID" value="NZ_BAABKN010000005.1"/>
</dbReference>
<gene>
    <name evidence="1" type="ORF">GCM10023350_08900</name>
</gene>
<reference evidence="2" key="1">
    <citation type="journal article" date="2019" name="Int. J. Syst. Evol. Microbiol.">
        <title>The Global Catalogue of Microorganisms (GCM) 10K type strain sequencing project: providing services to taxonomists for standard genome sequencing and annotation.</title>
        <authorList>
            <consortium name="The Broad Institute Genomics Platform"/>
            <consortium name="The Broad Institute Genome Sequencing Center for Infectious Disease"/>
            <person name="Wu L."/>
            <person name="Ma J."/>
        </authorList>
    </citation>
    <scope>NUCLEOTIDE SEQUENCE [LARGE SCALE GENOMIC DNA]</scope>
    <source>
        <strain evidence="2">JCM 18532</strain>
    </source>
</reference>
<dbReference type="Proteomes" id="UP001499882">
    <property type="component" value="Unassembled WGS sequence"/>
</dbReference>
<evidence type="ECO:0000313" key="2">
    <source>
        <dbReference type="Proteomes" id="UP001499882"/>
    </source>
</evidence>
<dbReference type="EMBL" id="BAABKN010000005">
    <property type="protein sequence ID" value="GAA4727999.1"/>
    <property type="molecule type" value="Genomic_DNA"/>
</dbReference>